<protein>
    <submittedName>
        <fullName evidence="2">Uncharacterized protein</fullName>
    </submittedName>
</protein>
<keyword evidence="1" id="KW-0472">Membrane</keyword>
<keyword evidence="1" id="KW-0812">Transmembrane</keyword>
<dbReference type="GeneID" id="11138150"/>
<sequence length="62" mass="6692">MYTLIVAVILVLLVYALVLKALLSARARRLAGREWIVWLVAMTLFVIAALAATRGVGGQAQP</sequence>
<organism evidence="2 3">
    <name type="scientific">Pyrolobus fumarii (strain DSM 11204 / 1A)</name>
    <dbReference type="NCBI Taxonomy" id="694429"/>
    <lineage>
        <taxon>Archaea</taxon>
        <taxon>Thermoproteota</taxon>
        <taxon>Thermoprotei</taxon>
        <taxon>Desulfurococcales</taxon>
        <taxon>Pyrodictiaceae</taxon>
        <taxon>Pyrolobus</taxon>
    </lineage>
</organism>
<keyword evidence="1" id="KW-1133">Transmembrane helix</keyword>
<dbReference type="KEGG" id="pfm:Pyrfu_1814"/>
<dbReference type="Proteomes" id="UP000001037">
    <property type="component" value="Chromosome"/>
</dbReference>
<evidence type="ECO:0000256" key="1">
    <source>
        <dbReference type="SAM" id="Phobius"/>
    </source>
</evidence>
<name>G0ECU8_PYRF1</name>
<feature type="transmembrane region" description="Helical" evidence="1">
    <location>
        <begin position="6"/>
        <end position="23"/>
    </location>
</feature>
<dbReference type="EMBL" id="CP002838">
    <property type="protein sequence ID" value="AEM39668.1"/>
    <property type="molecule type" value="Genomic_DNA"/>
</dbReference>
<dbReference type="RefSeq" id="WP_014027345.1">
    <property type="nucleotide sequence ID" value="NC_015931.1"/>
</dbReference>
<dbReference type="AlphaFoldDB" id="G0ECU8"/>
<feature type="transmembrane region" description="Helical" evidence="1">
    <location>
        <begin position="35"/>
        <end position="56"/>
    </location>
</feature>
<gene>
    <name evidence="2" type="ordered locus">Pyrfu_1814</name>
</gene>
<evidence type="ECO:0000313" key="3">
    <source>
        <dbReference type="Proteomes" id="UP000001037"/>
    </source>
</evidence>
<keyword evidence="3" id="KW-1185">Reference proteome</keyword>
<evidence type="ECO:0000313" key="2">
    <source>
        <dbReference type="EMBL" id="AEM39668.1"/>
    </source>
</evidence>
<accession>G0ECU8</accession>
<reference evidence="2 3" key="1">
    <citation type="journal article" date="2011" name="Stand. Genomic Sci.">
        <title>Complete genome sequence of the hyperthermophilic chemolithoautotroph Pyrolobus fumarii type strain (1A).</title>
        <authorList>
            <person name="Anderson I."/>
            <person name="Goker M."/>
            <person name="Nolan M."/>
            <person name="Lucas S."/>
            <person name="Hammon N."/>
            <person name="Deshpande S."/>
            <person name="Cheng J.F."/>
            <person name="Tapia R."/>
            <person name="Han C."/>
            <person name="Goodwin L."/>
            <person name="Pitluck S."/>
            <person name="Huntemann M."/>
            <person name="Liolios K."/>
            <person name="Ivanova N."/>
            <person name="Pagani I."/>
            <person name="Mavromatis K."/>
            <person name="Ovchinikova G."/>
            <person name="Pati A."/>
            <person name="Chen A."/>
            <person name="Palaniappan K."/>
            <person name="Land M."/>
            <person name="Hauser L."/>
            <person name="Brambilla E.M."/>
            <person name="Huber H."/>
            <person name="Yasawong M."/>
            <person name="Rohde M."/>
            <person name="Spring S."/>
            <person name="Abt B."/>
            <person name="Sikorski J."/>
            <person name="Wirth R."/>
            <person name="Detter J.C."/>
            <person name="Woyke T."/>
            <person name="Bristow J."/>
            <person name="Eisen J.A."/>
            <person name="Markowitz V."/>
            <person name="Hugenholtz P."/>
            <person name="Kyrpides N.C."/>
            <person name="Klenk H.P."/>
            <person name="Lapidus A."/>
        </authorList>
    </citation>
    <scope>NUCLEOTIDE SEQUENCE [LARGE SCALE GENOMIC DNA]</scope>
    <source>
        <strain evidence="3">DSM 11204 / 1A</strain>
    </source>
</reference>
<dbReference type="InParanoid" id="G0ECU8"/>
<proteinExistence type="predicted"/>
<dbReference type="HOGENOM" id="CLU_2893389_0_0_2"/>